<dbReference type="SUPFAM" id="SSF54593">
    <property type="entry name" value="Glyoxalase/Bleomycin resistance protein/Dihydroxybiphenyl dioxygenase"/>
    <property type="match status" value="2"/>
</dbReference>
<dbReference type="Gene3D" id="3.10.180.10">
    <property type="entry name" value="2,3-Dihydroxybiphenyl 1,2-Dioxygenase, domain 1"/>
    <property type="match status" value="2"/>
</dbReference>
<feature type="domain" description="VOC" evidence="2">
    <location>
        <begin position="37"/>
        <end position="166"/>
    </location>
</feature>
<dbReference type="EMBL" id="RQEY01000023">
    <property type="protein sequence ID" value="TGK36669.1"/>
    <property type="molecule type" value="Genomic_DNA"/>
</dbReference>
<gene>
    <name evidence="3" type="ORF">EHO65_17935</name>
</gene>
<proteinExistence type="predicted"/>
<organism evidence="3 4">
    <name type="scientific">Leptospira andrefontaineae</name>
    <dbReference type="NCBI Taxonomy" id="2484976"/>
    <lineage>
        <taxon>Bacteria</taxon>
        <taxon>Pseudomonadati</taxon>
        <taxon>Spirochaetota</taxon>
        <taxon>Spirochaetia</taxon>
        <taxon>Leptospirales</taxon>
        <taxon>Leptospiraceae</taxon>
        <taxon>Leptospira</taxon>
    </lineage>
</organism>
<keyword evidence="4" id="KW-1185">Reference proteome</keyword>
<dbReference type="InterPro" id="IPR004360">
    <property type="entry name" value="Glyas_Fos-R_dOase_dom"/>
</dbReference>
<evidence type="ECO:0000313" key="3">
    <source>
        <dbReference type="EMBL" id="TGK36669.1"/>
    </source>
</evidence>
<accession>A0A4R9GXV6</accession>
<dbReference type="PANTHER" id="PTHR43048:SF3">
    <property type="entry name" value="METHYLMALONYL-COA EPIMERASE, MITOCHONDRIAL"/>
    <property type="match status" value="1"/>
</dbReference>
<keyword evidence="1" id="KW-0479">Metal-binding</keyword>
<reference evidence="3" key="1">
    <citation type="journal article" date="2019" name="PLoS Negl. Trop. Dis.">
        <title>Revisiting the worldwide diversity of Leptospira species in the environment.</title>
        <authorList>
            <person name="Vincent A.T."/>
            <person name="Schiettekatte O."/>
            <person name="Bourhy P."/>
            <person name="Veyrier F.J."/>
            <person name="Picardeau M."/>
        </authorList>
    </citation>
    <scope>NUCLEOTIDE SEQUENCE [LARGE SCALE GENOMIC DNA]</scope>
    <source>
        <strain evidence="3">201800301</strain>
    </source>
</reference>
<dbReference type="Pfam" id="PF00903">
    <property type="entry name" value="Glyoxalase"/>
    <property type="match status" value="1"/>
</dbReference>
<dbReference type="PROSITE" id="PS51819">
    <property type="entry name" value="VOC"/>
    <property type="match status" value="1"/>
</dbReference>
<dbReference type="CDD" id="cd06587">
    <property type="entry name" value="VOC"/>
    <property type="match status" value="2"/>
</dbReference>
<sequence length="333" mass="37515">MKKFLIVLFSILFLITIWWVLTPSPHEYKRILNSDFSFETVIFRSSDPKRLSDFYQNVFRAKETKTDSNWTLGDPLSSVITLRTPDYQNEGPIFTILKAEKSNQGTSSANDLGYAHICFETDNVPGLIQTIQKNGGKIDSSFEDLQKVPAIYGRDPDGNIFEIHIPFPTPLSPSTIFRSLNSLVRTRFKLNPSGIDKIRFLHVNINSRDWTKALSFYGKILETNATGFERDYKGDFIENLTGLTGIEVKGRHLPLPGYEEGGPTFEIFTYNNFSKGGPLNKSDTGRIAVGFRVLDLKAAVNKILPEGGIILEEYDTSVILKDPEGNLFVISQK</sequence>
<evidence type="ECO:0000256" key="1">
    <source>
        <dbReference type="ARBA" id="ARBA00022723"/>
    </source>
</evidence>
<protein>
    <submittedName>
        <fullName evidence="3">Glyoxalase-like domain protein</fullName>
    </submittedName>
</protein>
<evidence type="ECO:0000259" key="2">
    <source>
        <dbReference type="PROSITE" id="PS51819"/>
    </source>
</evidence>
<evidence type="ECO:0000313" key="4">
    <source>
        <dbReference type="Proteomes" id="UP000298097"/>
    </source>
</evidence>
<dbReference type="OrthoDB" id="2613830at2"/>
<dbReference type="RefSeq" id="WP_135775910.1">
    <property type="nucleotide sequence ID" value="NZ_RQEY01000023.1"/>
</dbReference>
<dbReference type="GO" id="GO:0046872">
    <property type="term" value="F:metal ion binding"/>
    <property type="evidence" value="ECO:0007669"/>
    <property type="project" value="UniProtKB-KW"/>
</dbReference>
<dbReference type="InterPro" id="IPR029068">
    <property type="entry name" value="Glyas_Bleomycin-R_OHBP_Dase"/>
</dbReference>
<dbReference type="Proteomes" id="UP000298097">
    <property type="component" value="Unassembled WGS sequence"/>
</dbReference>
<comment type="caution">
    <text evidence="3">The sequence shown here is derived from an EMBL/GenBank/DDBJ whole genome shotgun (WGS) entry which is preliminary data.</text>
</comment>
<name>A0A4R9GXV6_9LEPT</name>
<dbReference type="GO" id="GO:0046491">
    <property type="term" value="P:L-methylmalonyl-CoA metabolic process"/>
    <property type="evidence" value="ECO:0007669"/>
    <property type="project" value="TreeGrafter"/>
</dbReference>
<dbReference type="GO" id="GO:0004493">
    <property type="term" value="F:methylmalonyl-CoA epimerase activity"/>
    <property type="evidence" value="ECO:0007669"/>
    <property type="project" value="TreeGrafter"/>
</dbReference>
<dbReference type="AlphaFoldDB" id="A0A4R9GXV6"/>
<dbReference type="InterPro" id="IPR037523">
    <property type="entry name" value="VOC_core"/>
</dbReference>
<dbReference type="InterPro" id="IPR051785">
    <property type="entry name" value="MMCE/EMCE_epimerase"/>
</dbReference>
<dbReference type="PANTHER" id="PTHR43048">
    <property type="entry name" value="METHYLMALONYL-COA EPIMERASE"/>
    <property type="match status" value="1"/>
</dbReference>